<feature type="domain" description="Ubiquitin-like protease family profile" evidence="4">
    <location>
        <begin position="78"/>
        <end position="141"/>
    </location>
</feature>
<evidence type="ECO:0000313" key="5">
    <source>
        <dbReference type="EMBL" id="KAF3502542.1"/>
    </source>
</evidence>
<dbReference type="Proteomes" id="UP000712600">
    <property type="component" value="Unassembled WGS sequence"/>
</dbReference>
<sequence>MTSLEFCDIAYRTTILPTGVVDALIGFVSRGPTVGPNVAIYDTTLPVALMNHHNRFMKTEVKDRAKLKFVDVALEKHLEKSHERIYFPFNMDKQHWVGVFIDTKACTLHVLDCNTSFRSDSSLKKELNPIATLLPYVLKVMTVLLIEAQAGDGLGACKAITPRLLPYASKQLRSNSSRTSLCNRLVSLFLQT</sequence>
<evidence type="ECO:0000256" key="1">
    <source>
        <dbReference type="ARBA" id="ARBA00005234"/>
    </source>
</evidence>
<comment type="similarity">
    <text evidence="1">Belongs to the peptidase C48 family.</text>
</comment>
<dbReference type="GO" id="GO:0006508">
    <property type="term" value="P:proteolysis"/>
    <property type="evidence" value="ECO:0007669"/>
    <property type="project" value="UniProtKB-KW"/>
</dbReference>
<evidence type="ECO:0000256" key="3">
    <source>
        <dbReference type="ARBA" id="ARBA00022801"/>
    </source>
</evidence>
<evidence type="ECO:0000313" key="6">
    <source>
        <dbReference type="Proteomes" id="UP000712600"/>
    </source>
</evidence>
<dbReference type="AlphaFoldDB" id="A0A8S9NES8"/>
<accession>A0A8S9NES8</accession>
<evidence type="ECO:0000259" key="4">
    <source>
        <dbReference type="Pfam" id="PF02902"/>
    </source>
</evidence>
<protein>
    <recommendedName>
        <fullName evidence="4">Ubiquitin-like protease family profile domain-containing protein</fullName>
    </recommendedName>
</protein>
<dbReference type="GO" id="GO:0008234">
    <property type="term" value="F:cysteine-type peptidase activity"/>
    <property type="evidence" value="ECO:0007669"/>
    <property type="project" value="InterPro"/>
</dbReference>
<gene>
    <name evidence="5" type="ORF">F2Q69_00039998</name>
</gene>
<organism evidence="5 6">
    <name type="scientific">Brassica cretica</name>
    <name type="common">Mustard</name>
    <dbReference type="NCBI Taxonomy" id="69181"/>
    <lineage>
        <taxon>Eukaryota</taxon>
        <taxon>Viridiplantae</taxon>
        <taxon>Streptophyta</taxon>
        <taxon>Embryophyta</taxon>
        <taxon>Tracheophyta</taxon>
        <taxon>Spermatophyta</taxon>
        <taxon>Magnoliopsida</taxon>
        <taxon>eudicotyledons</taxon>
        <taxon>Gunneridae</taxon>
        <taxon>Pentapetalae</taxon>
        <taxon>rosids</taxon>
        <taxon>malvids</taxon>
        <taxon>Brassicales</taxon>
        <taxon>Brassicaceae</taxon>
        <taxon>Brassiceae</taxon>
        <taxon>Brassica</taxon>
    </lineage>
</organism>
<reference evidence="5" key="1">
    <citation type="submission" date="2019-12" db="EMBL/GenBank/DDBJ databases">
        <title>Genome sequencing and annotation of Brassica cretica.</title>
        <authorList>
            <person name="Studholme D.J."/>
            <person name="Sarris P."/>
        </authorList>
    </citation>
    <scope>NUCLEOTIDE SEQUENCE</scope>
    <source>
        <strain evidence="5">PFS-109/04</strain>
        <tissue evidence="5">Leaf</tissue>
    </source>
</reference>
<name>A0A8S9NES8_BRACR</name>
<dbReference type="SUPFAM" id="SSF54001">
    <property type="entry name" value="Cysteine proteinases"/>
    <property type="match status" value="1"/>
</dbReference>
<proteinExistence type="inferred from homology"/>
<keyword evidence="2" id="KW-0645">Protease</keyword>
<keyword evidence="3" id="KW-0378">Hydrolase</keyword>
<dbReference type="Gene3D" id="3.40.395.10">
    <property type="entry name" value="Adenoviral Proteinase, Chain A"/>
    <property type="match status" value="1"/>
</dbReference>
<dbReference type="InterPro" id="IPR038765">
    <property type="entry name" value="Papain-like_cys_pep_sf"/>
</dbReference>
<dbReference type="InterPro" id="IPR003653">
    <property type="entry name" value="Peptidase_C48_C"/>
</dbReference>
<dbReference type="Pfam" id="PF02902">
    <property type="entry name" value="Peptidase_C48"/>
    <property type="match status" value="1"/>
</dbReference>
<comment type="caution">
    <text evidence="5">The sequence shown here is derived from an EMBL/GenBank/DDBJ whole genome shotgun (WGS) entry which is preliminary data.</text>
</comment>
<dbReference type="EMBL" id="QGKX02001621">
    <property type="protein sequence ID" value="KAF3502542.1"/>
    <property type="molecule type" value="Genomic_DNA"/>
</dbReference>
<evidence type="ECO:0000256" key="2">
    <source>
        <dbReference type="ARBA" id="ARBA00022670"/>
    </source>
</evidence>